<feature type="region of interest" description="Disordered" evidence="1">
    <location>
        <begin position="708"/>
        <end position="754"/>
    </location>
</feature>
<organism evidence="2 3">
    <name type="scientific">Entomortierella parvispora</name>
    <dbReference type="NCBI Taxonomy" id="205924"/>
    <lineage>
        <taxon>Eukaryota</taxon>
        <taxon>Fungi</taxon>
        <taxon>Fungi incertae sedis</taxon>
        <taxon>Mucoromycota</taxon>
        <taxon>Mortierellomycotina</taxon>
        <taxon>Mortierellomycetes</taxon>
        <taxon>Mortierellales</taxon>
        <taxon>Mortierellaceae</taxon>
        <taxon>Entomortierella</taxon>
    </lineage>
</organism>
<feature type="compositionally biased region" description="Polar residues" evidence="1">
    <location>
        <begin position="355"/>
        <end position="370"/>
    </location>
</feature>
<feature type="compositionally biased region" description="Low complexity" evidence="1">
    <location>
        <begin position="251"/>
        <end position="263"/>
    </location>
</feature>
<feature type="compositionally biased region" description="Low complexity" evidence="1">
    <location>
        <begin position="337"/>
        <end position="347"/>
    </location>
</feature>
<reference evidence="2" key="2">
    <citation type="journal article" date="2022" name="Microbiol. Resour. Announc.">
        <title>Whole-Genome Sequence of Entomortierella parvispora E1425, a Mucoromycotan Fungus Associated with Burkholderiaceae-Related Endosymbiotic Bacteria.</title>
        <authorList>
            <person name="Herlambang A."/>
            <person name="Guo Y."/>
            <person name="Takashima Y."/>
            <person name="Narisawa K."/>
            <person name="Ohta H."/>
            <person name="Nishizawa T."/>
        </authorList>
    </citation>
    <scope>NUCLEOTIDE SEQUENCE</scope>
    <source>
        <strain evidence="2">E1425</strain>
    </source>
</reference>
<proteinExistence type="predicted"/>
<dbReference type="Gene3D" id="1.10.472.10">
    <property type="entry name" value="Cyclin-like"/>
    <property type="match status" value="1"/>
</dbReference>
<dbReference type="OrthoDB" id="244495at2759"/>
<feature type="region of interest" description="Disordered" evidence="1">
    <location>
        <begin position="100"/>
        <end position="280"/>
    </location>
</feature>
<feature type="compositionally biased region" description="Basic and acidic residues" evidence="1">
    <location>
        <begin position="422"/>
        <end position="433"/>
    </location>
</feature>
<feature type="compositionally biased region" description="Polar residues" evidence="1">
    <location>
        <begin position="226"/>
        <end position="237"/>
    </location>
</feature>
<feature type="compositionally biased region" description="Low complexity" evidence="1">
    <location>
        <begin position="724"/>
        <end position="738"/>
    </location>
</feature>
<feature type="compositionally biased region" description="Polar residues" evidence="1">
    <location>
        <begin position="160"/>
        <end position="192"/>
    </location>
</feature>
<evidence type="ECO:0000256" key="1">
    <source>
        <dbReference type="SAM" id="MobiDB-lite"/>
    </source>
</evidence>
<evidence type="ECO:0008006" key="4">
    <source>
        <dbReference type="Google" id="ProtNLM"/>
    </source>
</evidence>
<comment type="caution">
    <text evidence="2">The sequence shown here is derived from an EMBL/GenBank/DDBJ whole genome shotgun (WGS) entry which is preliminary data.</text>
</comment>
<feature type="compositionally biased region" description="Polar residues" evidence="1">
    <location>
        <begin position="403"/>
        <end position="412"/>
    </location>
</feature>
<dbReference type="Proteomes" id="UP000827284">
    <property type="component" value="Unassembled WGS sequence"/>
</dbReference>
<feature type="compositionally biased region" description="Low complexity" evidence="1">
    <location>
        <begin position="140"/>
        <end position="151"/>
    </location>
</feature>
<feature type="compositionally biased region" description="Low complexity" evidence="1">
    <location>
        <begin position="12"/>
        <end position="23"/>
    </location>
</feature>
<keyword evidence="3" id="KW-1185">Reference proteome</keyword>
<feature type="region of interest" description="Disordered" evidence="1">
    <location>
        <begin position="59"/>
        <end position="78"/>
    </location>
</feature>
<reference evidence="2" key="1">
    <citation type="submission" date="2021-11" db="EMBL/GenBank/DDBJ databases">
        <authorList>
            <person name="Herlambang A."/>
            <person name="Guo Y."/>
            <person name="Takashima Y."/>
            <person name="Nishizawa T."/>
        </authorList>
    </citation>
    <scope>NUCLEOTIDE SEQUENCE</scope>
    <source>
        <strain evidence="2">E1425</strain>
    </source>
</reference>
<feature type="compositionally biased region" description="Polar residues" evidence="1">
    <location>
        <begin position="739"/>
        <end position="754"/>
    </location>
</feature>
<dbReference type="AlphaFoldDB" id="A0A9P3H8X4"/>
<gene>
    <name evidence="2" type="ORF">EMPS_04586</name>
</gene>
<feature type="compositionally biased region" description="Basic and acidic residues" evidence="1">
    <location>
        <begin position="215"/>
        <end position="225"/>
    </location>
</feature>
<feature type="region of interest" description="Disordered" evidence="1">
    <location>
        <begin position="403"/>
        <end position="514"/>
    </location>
</feature>
<evidence type="ECO:0000313" key="3">
    <source>
        <dbReference type="Proteomes" id="UP000827284"/>
    </source>
</evidence>
<feature type="compositionally biased region" description="Basic and acidic residues" evidence="1">
    <location>
        <begin position="474"/>
        <end position="487"/>
    </location>
</feature>
<accession>A0A9P3H8X4</accession>
<dbReference type="EMBL" id="BQFW01000006">
    <property type="protein sequence ID" value="GJJ72229.1"/>
    <property type="molecule type" value="Genomic_DNA"/>
</dbReference>
<evidence type="ECO:0000313" key="2">
    <source>
        <dbReference type="EMBL" id="GJJ72229.1"/>
    </source>
</evidence>
<feature type="compositionally biased region" description="Basic residues" evidence="1">
    <location>
        <begin position="462"/>
        <end position="473"/>
    </location>
</feature>
<feature type="compositionally biased region" description="Low complexity" evidence="1">
    <location>
        <begin position="110"/>
        <end position="120"/>
    </location>
</feature>
<feature type="region of interest" description="Disordered" evidence="1">
    <location>
        <begin position="1"/>
        <end position="42"/>
    </location>
</feature>
<sequence>MNSSHTFKRHPSSSPAPSPSSSSVYQPEYDMPYNSYHQRPPASSAANLWVQTTSTKAFLDRGPLSPRHSHEEPLHQIMGNPRIRKASVQTQSHFYPQSHQELLHHHPHSQHQQQQHQQHQPNIQSCYDHYPSDGRNLHHQQQPQQQQQPRQYDPHFRSFGPSSTTSEFSPAMTMSRSSIASTEKSLTSNVSRSHTHLHHGQFNTRHNTRPPSLFDRIKAALDTPRRVSTSSMDSTPSFAPMIPSEQHHQHSSSSEHASPYPASGQRQASVSMQEDVKENPHPTLYGIRCTEVSQRAYSGQSSQMKSSFDRLQKLDQGKVEYRTIAFCTHLTVSRWEPTATPAPAGSTTDDERSQDQGPQPQQETSDQQLQDGAKPQKDPVQAARLMSLANYIRHILTLTVSPPRSIDSSQAPMEQHLQKQQQSKEDRSKKEVAHGPSQHSGPGPIKSETSRRHRYSPEYHNHAARRSHHHQQEHRRQEDLSGPHPLEHNIIVSQQNTQPPPPSSPTTMDHSNHPQHYYNQQRMAHGPSGISVQHSQFTPQLQHHRDEGFFSTSVPRNTSRQHSLSLSSPLQPLLKIPYPNLTLTLALIYVDRLKAKYPEAKGEPGCSHRLFLVAYIIAAKYRCSVELSKADPPHCPNGEITPPPQENPAEFDGMSLESRLHAELIFSNHAWVRLLNLGSFQARPVLSSTSPNGGQILPIHARSSVTTPMLDSTVSSPSLPPLASPSLSISTTTTSSMSVDAQSPMTPTQNSSGVTVQLPSVSTILPHHHQHHQQQQQPAPSTLLQVEDLDRMEAEFLTFLNFDLATLDHDLETCWNLLVGKYINT</sequence>
<feature type="compositionally biased region" description="Basic residues" evidence="1">
    <location>
        <begin position="1"/>
        <end position="11"/>
    </location>
</feature>
<dbReference type="CDD" id="cd20557">
    <property type="entry name" value="CYCLIN_ScPCL1-like"/>
    <property type="match status" value="1"/>
</dbReference>
<protein>
    <recommendedName>
        <fullName evidence="4">Cyclin N-terminal domain-containing protein</fullName>
    </recommendedName>
</protein>
<feature type="region of interest" description="Disordered" evidence="1">
    <location>
        <begin position="337"/>
        <end position="379"/>
    </location>
</feature>
<name>A0A9P3H8X4_9FUNG</name>